<dbReference type="Proteomes" id="UP000037460">
    <property type="component" value="Unassembled WGS sequence"/>
</dbReference>
<accession>A0A0M0JMP0</accession>
<dbReference type="GO" id="GO:0015095">
    <property type="term" value="F:magnesium ion transmembrane transporter activity"/>
    <property type="evidence" value="ECO:0007669"/>
    <property type="project" value="TreeGrafter"/>
</dbReference>
<keyword evidence="7" id="KW-0406">Ion transport</keyword>
<name>A0A0M0JMP0_9EUKA</name>
<evidence type="ECO:0000256" key="9">
    <source>
        <dbReference type="SAM" id="MobiDB-lite"/>
    </source>
</evidence>
<feature type="transmembrane region" description="Helical" evidence="10">
    <location>
        <begin position="446"/>
        <end position="467"/>
    </location>
</feature>
<feature type="compositionally biased region" description="Polar residues" evidence="9">
    <location>
        <begin position="629"/>
        <end position="649"/>
    </location>
</feature>
<evidence type="ECO:0000256" key="6">
    <source>
        <dbReference type="ARBA" id="ARBA00022989"/>
    </source>
</evidence>
<evidence type="ECO:0000256" key="10">
    <source>
        <dbReference type="SAM" id="Phobius"/>
    </source>
</evidence>
<dbReference type="PANTHER" id="PTHR13890:SF0">
    <property type="entry name" value="MAGNESIUM TRANSPORTER MRS2 HOMOLOG, MITOCHONDRIAL"/>
    <property type="match status" value="1"/>
</dbReference>
<keyword evidence="2" id="KW-0813">Transport</keyword>
<keyword evidence="4" id="KW-0460">Magnesium</keyword>
<evidence type="ECO:0000256" key="7">
    <source>
        <dbReference type="ARBA" id="ARBA00023065"/>
    </source>
</evidence>
<keyword evidence="12" id="KW-1185">Reference proteome</keyword>
<organism evidence="11 12">
    <name type="scientific">Chrysochromulina tobinii</name>
    <dbReference type="NCBI Taxonomy" id="1460289"/>
    <lineage>
        <taxon>Eukaryota</taxon>
        <taxon>Haptista</taxon>
        <taxon>Haptophyta</taxon>
        <taxon>Prymnesiophyceae</taxon>
        <taxon>Prymnesiales</taxon>
        <taxon>Chrysochromulinaceae</taxon>
        <taxon>Chrysochromulina</taxon>
    </lineage>
</organism>
<feature type="transmembrane region" description="Helical" evidence="10">
    <location>
        <begin position="487"/>
        <end position="510"/>
    </location>
</feature>
<evidence type="ECO:0000256" key="1">
    <source>
        <dbReference type="ARBA" id="ARBA00004141"/>
    </source>
</evidence>
<keyword evidence="3 10" id="KW-0812">Transmembrane</keyword>
<feature type="region of interest" description="Disordered" evidence="9">
    <location>
        <begin position="1"/>
        <end position="30"/>
    </location>
</feature>
<evidence type="ECO:0000256" key="3">
    <source>
        <dbReference type="ARBA" id="ARBA00022692"/>
    </source>
</evidence>
<keyword evidence="8 10" id="KW-0472">Membrane</keyword>
<evidence type="ECO:0000313" key="12">
    <source>
        <dbReference type="Proteomes" id="UP000037460"/>
    </source>
</evidence>
<protein>
    <submittedName>
        <fullName evidence="11">Metal ion transporter family</fullName>
    </submittedName>
</protein>
<feature type="region of interest" description="Disordered" evidence="9">
    <location>
        <begin position="629"/>
        <end position="654"/>
    </location>
</feature>
<gene>
    <name evidence="11" type="ORF">Ctob_007235</name>
</gene>
<dbReference type="GO" id="GO:0016020">
    <property type="term" value="C:membrane"/>
    <property type="evidence" value="ECO:0007669"/>
    <property type="project" value="UniProtKB-SubCell"/>
</dbReference>
<proteinExistence type="predicted"/>
<keyword evidence="5" id="KW-0809">Transit peptide</keyword>
<dbReference type="EMBL" id="JWZX01002708">
    <property type="protein sequence ID" value="KOO27503.1"/>
    <property type="molecule type" value="Genomic_DNA"/>
</dbReference>
<dbReference type="PANTHER" id="PTHR13890">
    <property type="entry name" value="RNA SPLICING PROTEIN MRS2, MITOCHONDRIAL"/>
    <property type="match status" value="1"/>
</dbReference>
<evidence type="ECO:0000313" key="11">
    <source>
        <dbReference type="EMBL" id="KOO27503.1"/>
    </source>
</evidence>
<dbReference type="InterPro" id="IPR039204">
    <property type="entry name" value="MRS2-like"/>
</dbReference>
<reference evidence="12" key="1">
    <citation type="journal article" date="2015" name="PLoS Genet.">
        <title>Genome Sequence and Transcriptome Analyses of Chrysochromulina tobin: Metabolic Tools for Enhanced Algal Fitness in the Prominent Order Prymnesiales (Haptophyceae).</title>
        <authorList>
            <person name="Hovde B.T."/>
            <person name="Deodato C.R."/>
            <person name="Hunsperger H.M."/>
            <person name="Ryken S.A."/>
            <person name="Yost W."/>
            <person name="Jha R.K."/>
            <person name="Patterson J."/>
            <person name="Monnat R.J. Jr."/>
            <person name="Barlow S.B."/>
            <person name="Starkenburg S.R."/>
            <person name="Cattolico R.A."/>
        </authorList>
    </citation>
    <scope>NUCLEOTIDE SEQUENCE</scope>
    <source>
        <strain evidence="12">CCMP291</strain>
    </source>
</reference>
<dbReference type="Pfam" id="PF22099">
    <property type="entry name" value="MRS2-like"/>
    <property type="match status" value="1"/>
</dbReference>
<evidence type="ECO:0000256" key="2">
    <source>
        <dbReference type="ARBA" id="ARBA00022448"/>
    </source>
</evidence>
<dbReference type="AlphaFoldDB" id="A0A0M0JMP0"/>
<comment type="caution">
    <text evidence="11">The sequence shown here is derived from an EMBL/GenBank/DDBJ whole genome shotgun (WGS) entry which is preliminary data.</text>
</comment>
<comment type="subcellular location">
    <subcellularLocation>
        <location evidence="1">Membrane</location>
        <topology evidence="1">Multi-pass membrane protein</topology>
    </subcellularLocation>
</comment>
<dbReference type="OrthoDB" id="10251508at2759"/>
<evidence type="ECO:0000256" key="4">
    <source>
        <dbReference type="ARBA" id="ARBA00022842"/>
    </source>
</evidence>
<dbReference type="Gene3D" id="1.20.58.340">
    <property type="entry name" value="Magnesium transport protein CorA, transmembrane region"/>
    <property type="match status" value="1"/>
</dbReference>
<sequence length="913" mass="101262">MFFPWHPTTGATAANGGVLSPPGTPPPDGPLSEFLEEAGLKDDVLGRVREMLAQEDVTTVSLLRKTWPALRASIRVGPRYLLEEHLFGQANSDSRPAATNDDELLAKGRMMSTMHQEGNLNFRRKTRLYEWRERGYAFHTLPIKDLIEWFGSAVARHTSRADQSELAAFVNGLSPVTARDLRMLDPHFTRKFTDAEVRSTTIRRSVDGRKVEGGRHSTKTKPLLVVRNSAVVCAVHELNVSAIILHSRAFFFPTTDASASSRTVQMLRRLEASREMTRMLSAADGGVGNVNGDDVMFGFNALDAILGEICVQLSARAEKALRDSEALVTEVVRNPDLMDDAATERMREGVQQGNFVVQREKVLAEAVEEMLKTVLEVDIQAIMVVLAHENEKSDVCELEAILESHLHELGIICAQLELAELHIEHGHSALLHREHRTRNRLLRFDVYTSASTTGLALGAVISGVFGMNISPAMDIFTEDPEDGGRNFYVTTIAIAVSVICVIILFLCTLYRFDRSITNWALYLVSSCRCRTLRLFPPTLSRFRPWPAQEPLQLHPLFEPPSRGTEMRVMFKPESATEVEEEAAQRLQAIISPVTIESEAHRAIIETKLVDLFIFHGKISRVAIASPKATLSKTPEPSRVASSKAPSSRHTAAEQPAVPISHTAMAARHMPSSFLGDSLDFADERSDGCKGTGTTSTAFLFSSSIRLFVSSLTFIAFEARAMRSLNSCEGSSSSKREKELAPLRSGKMQLQNFSENDFGPYLKLIQKGIEGEITPEKLADFHEAYEIAESHIDAKLRQPTEAKVEMITRIALSDPAIRQLYLLDIKAKAPTTMAQAIEYVDAILKTNVRIAELDTINNGSVGAALAATRAAEDTRVAELEARVAQLAGVCDESGEQEGRWRRIWRRRKWVRVAR</sequence>
<keyword evidence="6 10" id="KW-1133">Transmembrane helix</keyword>
<evidence type="ECO:0000256" key="5">
    <source>
        <dbReference type="ARBA" id="ARBA00022946"/>
    </source>
</evidence>
<evidence type="ECO:0000256" key="8">
    <source>
        <dbReference type="ARBA" id="ARBA00023136"/>
    </source>
</evidence>